<organism evidence="1">
    <name type="scientific">uncultured Leptolyngbya sp</name>
    <dbReference type="NCBI Taxonomy" id="332963"/>
    <lineage>
        <taxon>Bacteria</taxon>
        <taxon>Bacillati</taxon>
        <taxon>Cyanobacteriota</taxon>
        <taxon>Cyanophyceae</taxon>
        <taxon>Leptolyngbyales</taxon>
        <taxon>Leptolyngbyaceae</taxon>
        <taxon>Leptolyngbya group</taxon>
        <taxon>Leptolyngbya</taxon>
        <taxon>environmental samples</taxon>
    </lineage>
</organism>
<dbReference type="EMBL" id="CADCTY010001533">
    <property type="protein sequence ID" value="CAA9374962.1"/>
    <property type="molecule type" value="Genomic_DNA"/>
</dbReference>
<accession>A0A6J4N1H2</accession>
<gene>
    <name evidence="1" type="ORF">AVDCRST_MAG94-4467</name>
</gene>
<name>A0A6J4N1H2_9CYAN</name>
<reference evidence="1" key="1">
    <citation type="submission" date="2020-02" db="EMBL/GenBank/DDBJ databases">
        <authorList>
            <person name="Meier V. D."/>
        </authorList>
    </citation>
    <scope>NUCLEOTIDE SEQUENCE</scope>
    <source>
        <strain evidence="1">AVDCRST_MAG94</strain>
    </source>
</reference>
<protein>
    <submittedName>
        <fullName evidence="1">Uncharacterized protein</fullName>
    </submittedName>
</protein>
<evidence type="ECO:0000313" key="1">
    <source>
        <dbReference type="EMBL" id="CAA9374962.1"/>
    </source>
</evidence>
<dbReference type="AlphaFoldDB" id="A0A6J4N1H2"/>
<proteinExistence type="predicted"/>
<sequence length="42" mass="4521">MSSGFNPPFWRTRIVGVKAVVSTVLTLGRTHALGSSSKQYLA</sequence>